<keyword evidence="2" id="KW-1185">Reference proteome</keyword>
<dbReference type="AlphaFoldDB" id="A0A1R3V5Y2"/>
<reference evidence="2" key="1">
    <citation type="submission" date="2017-01" db="EMBL/GenBank/DDBJ databases">
        <authorList>
            <person name="Brunel B."/>
        </authorList>
    </citation>
    <scope>NUCLEOTIDE SEQUENCE [LARGE SCALE GENOMIC DNA]</scope>
</reference>
<sequence length="96" mass="10611">MAAIPILRSSKNSPIAIDESQVTNAQTSHRVVRLKSAYFVKGGDAIESRAEEICQYYLPFGRHSNNEAYGIATASQGDKEPRSFLIVEAFHLRTAL</sequence>
<protein>
    <submittedName>
        <fullName evidence="1">Uncharacterized protein</fullName>
    </submittedName>
</protein>
<name>A0A1R3V5Y2_9HYPH</name>
<accession>A0A1R3V5Y2</accession>
<evidence type="ECO:0000313" key="1">
    <source>
        <dbReference type="EMBL" id="SIT55282.1"/>
    </source>
</evidence>
<evidence type="ECO:0000313" key="2">
    <source>
        <dbReference type="Proteomes" id="UP000188388"/>
    </source>
</evidence>
<gene>
    <name evidence="1" type="ORF">BQ8794_200285</name>
</gene>
<dbReference type="EMBL" id="FTPD01000013">
    <property type="protein sequence ID" value="SIT55282.1"/>
    <property type="molecule type" value="Genomic_DNA"/>
</dbReference>
<proteinExistence type="predicted"/>
<organism evidence="1 2">
    <name type="scientific">Mesorhizobium prunaredense</name>
    <dbReference type="NCBI Taxonomy" id="1631249"/>
    <lineage>
        <taxon>Bacteria</taxon>
        <taxon>Pseudomonadati</taxon>
        <taxon>Pseudomonadota</taxon>
        <taxon>Alphaproteobacteria</taxon>
        <taxon>Hyphomicrobiales</taxon>
        <taxon>Phyllobacteriaceae</taxon>
        <taxon>Mesorhizobium</taxon>
    </lineage>
</organism>
<dbReference type="Proteomes" id="UP000188388">
    <property type="component" value="Unassembled WGS sequence"/>
</dbReference>